<sequence>MTILLHTGVRTATVSTEWTAWDTPFRLVVTDPWAMHRARKLVEEQIGLLVATVAPCRDATSRDALLAELLGAGTRSGAVRPFPYGIAAAAAGADVHRSAPRPWQQAFASAARGRDGWRVEPGPSVRSLIARRCAELVAEATSCGALVAFGDDVATSGLAPVGGWRVELRDAPDAPTTTVAVDGGAISSVSSVRADRGGRLQPLVVSGSGRVVRPVWRSVAVAAADAPAASAACSGALLRGAGAPAWLAGLGLPALLVDTAGAAHPVGRWPAGHDSDGTDGTFVG</sequence>
<dbReference type="InterPro" id="IPR003374">
    <property type="entry name" value="ApbE-like_sf"/>
</dbReference>
<dbReference type="Proteomes" id="UP000315677">
    <property type="component" value="Unassembled WGS sequence"/>
</dbReference>
<keyword evidence="1" id="KW-0449">Lipoprotein</keyword>
<protein>
    <submittedName>
        <fullName evidence="1">Thiamine biosynthesis lipoprotein</fullName>
    </submittedName>
</protein>
<keyword evidence="2" id="KW-1185">Reference proteome</keyword>
<dbReference type="InterPro" id="IPR024932">
    <property type="entry name" value="ApbE"/>
</dbReference>
<proteinExistence type="predicted"/>
<gene>
    <name evidence="1" type="ORF">FB558_6934</name>
</gene>
<name>A0A543D3K0_9PSEU</name>
<dbReference type="Pfam" id="PF02424">
    <property type="entry name" value="ApbE"/>
    <property type="match status" value="1"/>
</dbReference>
<dbReference type="Gene3D" id="3.10.520.10">
    <property type="entry name" value="ApbE-like domains"/>
    <property type="match status" value="1"/>
</dbReference>
<dbReference type="RefSeq" id="WP_170231685.1">
    <property type="nucleotide sequence ID" value="NZ_VFPA01000005.1"/>
</dbReference>
<accession>A0A543D3K0</accession>
<evidence type="ECO:0000313" key="1">
    <source>
        <dbReference type="EMBL" id="TQM03909.1"/>
    </source>
</evidence>
<comment type="caution">
    <text evidence="1">The sequence shown here is derived from an EMBL/GenBank/DDBJ whole genome shotgun (WGS) entry which is preliminary data.</text>
</comment>
<reference evidence="1 2" key="1">
    <citation type="submission" date="2019-06" db="EMBL/GenBank/DDBJ databases">
        <title>Sequencing the genomes of 1000 actinobacteria strains.</title>
        <authorList>
            <person name="Klenk H.-P."/>
        </authorList>
    </citation>
    <scope>NUCLEOTIDE SEQUENCE [LARGE SCALE GENOMIC DNA]</scope>
    <source>
        <strain evidence="1 2">DSM 45301</strain>
    </source>
</reference>
<dbReference type="AlphaFoldDB" id="A0A543D3K0"/>
<organism evidence="1 2">
    <name type="scientific">Pseudonocardia kunmingensis</name>
    <dbReference type="NCBI Taxonomy" id="630975"/>
    <lineage>
        <taxon>Bacteria</taxon>
        <taxon>Bacillati</taxon>
        <taxon>Actinomycetota</taxon>
        <taxon>Actinomycetes</taxon>
        <taxon>Pseudonocardiales</taxon>
        <taxon>Pseudonocardiaceae</taxon>
        <taxon>Pseudonocardia</taxon>
    </lineage>
</organism>
<dbReference type="EMBL" id="VFPA01000005">
    <property type="protein sequence ID" value="TQM03909.1"/>
    <property type="molecule type" value="Genomic_DNA"/>
</dbReference>
<evidence type="ECO:0000313" key="2">
    <source>
        <dbReference type="Proteomes" id="UP000315677"/>
    </source>
</evidence>